<dbReference type="Proteomes" id="UP000242222">
    <property type="component" value="Unassembled WGS sequence"/>
</dbReference>
<proteinExistence type="predicted"/>
<dbReference type="EMBL" id="FOVC01000005">
    <property type="protein sequence ID" value="SFN32236.1"/>
    <property type="molecule type" value="Genomic_DNA"/>
</dbReference>
<name>A0A1I4Y2F8_9GAMM</name>
<accession>A0A1I4Y2F8</accession>
<dbReference type="STRING" id="1367852.SAMN05216516_105164"/>
<protein>
    <submittedName>
        <fullName evidence="1">Uncharacterized protein</fullName>
    </submittedName>
</protein>
<dbReference type="AlphaFoldDB" id="A0A1I4Y2F8"/>
<organism evidence="1 2">
    <name type="scientific">Izhakiella capsodis</name>
    <dbReference type="NCBI Taxonomy" id="1367852"/>
    <lineage>
        <taxon>Bacteria</taxon>
        <taxon>Pseudomonadati</taxon>
        <taxon>Pseudomonadota</taxon>
        <taxon>Gammaproteobacteria</taxon>
        <taxon>Enterobacterales</taxon>
        <taxon>Erwiniaceae</taxon>
        <taxon>Izhakiella</taxon>
    </lineage>
</organism>
<keyword evidence="2" id="KW-1185">Reference proteome</keyword>
<evidence type="ECO:0000313" key="2">
    <source>
        <dbReference type="Proteomes" id="UP000242222"/>
    </source>
</evidence>
<gene>
    <name evidence="1" type="ORF">SAMN05216516_105164</name>
</gene>
<evidence type="ECO:0000313" key="1">
    <source>
        <dbReference type="EMBL" id="SFN32236.1"/>
    </source>
</evidence>
<sequence length="49" mass="5562">MLPESAARRKQNPNRMLIVVGNFTRTLRDIPTSDMLSAIYPVAGMLRKM</sequence>
<reference evidence="2" key="1">
    <citation type="submission" date="2016-10" db="EMBL/GenBank/DDBJ databases">
        <authorList>
            <person name="Varghese N."/>
            <person name="Submissions S."/>
        </authorList>
    </citation>
    <scope>NUCLEOTIDE SEQUENCE [LARGE SCALE GENOMIC DNA]</scope>
    <source>
        <strain evidence="2">N6PO6</strain>
    </source>
</reference>